<proteinExistence type="predicted"/>
<dbReference type="Gene3D" id="2.160.20.10">
    <property type="entry name" value="Single-stranded right-handed beta-helix, Pectin lyase-like"/>
    <property type="match status" value="1"/>
</dbReference>
<evidence type="ECO:0000259" key="2">
    <source>
        <dbReference type="Pfam" id="PF12708"/>
    </source>
</evidence>
<dbReference type="KEGG" id="fop:FNB79_14885"/>
<accession>A0A516GUK5</accession>
<dbReference type="Pfam" id="PF12708">
    <property type="entry name" value="Pect-lyase_RHGA_epim"/>
    <property type="match status" value="1"/>
</dbReference>
<keyword evidence="6" id="KW-1185">Reference proteome</keyword>
<dbReference type="InterPro" id="IPR011050">
    <property type="entry name" value="Pectin_lyase_fold/virulence"/>
</dbReference>
<dbReference type="Proteomes" id="UP000319209">
    <property type="component" value="Chromosome"/>
</dbReference>
<dbReference type="InterPro" id="IPR012334">
    <property type="entry name" value="Pectin_lyas_fold"/>
</dbReference>
<name>A0A516GUK5_9FLAO</name>
<reference evidence="5 6" key="1">
    <citation type="submission" date="2019-07" db="EMBL/GenBank/DDBJ databases">
        <title>Genome sequencing for Formosa sp. PS13.</title>
        <authorList>
            <person name="Park S.-J."/>
        </authorList>
    </citation>
    <scope>NUCLEOTIDE SEQUENCE [LARGE SCALE GENOMIC DNA]</scope>
    <source>
        <strain evidence="5 6">PS13</strain>
    </source>
</reference>
<evidence type="ECO:0000313" key="5">
    <source>
        <dbReference type="EMBL" id="QDO95204.1"/>
    </source>
</evidence>
<dbReference type="Pfam" id="PF16315">
    <property type="entry name" value="DUF4955"/>
    <property type="match status" value="1"/>
</dbReference>
<keyword evidence="1" id="KW-0732">Signal</keyword>
<gene>
    <name evidence="5" type="ORF">FNB79_14885</name>
</gene>
<dbReference type="NCBIfam" id="TIGR04183">
    <property type="entry name" value="Por_Secre_tail"/>
    <property type="match status" value="1"/>
</dbReference>
<dbReference type="InterPro" id="IPR032532">
    <property type="entry name" value="DUF4955"/>
</dbReference>
<evidence type="ECO:0000256" key="1">
    <source>
        <dbReference type="ARBA" id="ARBA00022729"/>
    </source>
</evidence>
<protein>
    <submittedName>
        <fullName evidence="5">DUF4955 domain-containing protein</fullName>
    </submittedName>
</protein>
<dbReference type="EMBL" id="CP041637">
    <property type="protein sequence ID" value="QDO95204.1"/>
    <property type="molecule type" value="Genomic_DNA"/>
</dbReference>
<dbReference type="AlphaFoldDB" id="A0A516GUK5"/>
<sequence length="771" mass="85625">MIKTKIYYLAVLFFLNFTFVSHINGQDAKIWKKYVGEINNSEIPILPNYGYAGYKLGEKPIPDSNAKIFNVTDYGAIANDEYSDVDAIKAAITEAENAGGGVVFFPEGEFIVNETSGNDQSINISGSHIVLRGSGSGVGGTIINMKKVMAQEAGMVGVSQCNPMFNFIAPEVEAPHTNLIADSDKGTNFITVDNASVFDGFKYIRMYMAPNTDANTLYLDGKTEINSIWTNIHDTGVEAKEFHEIDYISGNKVYLKDEFIDDIESTHGWTVKGWNMIEESGFEDIHFKANFKGPYVHLQNYQGDSGWRATRFTNAAHCWVRRSRFTNVSYIASTVDSYAISIIQILLDGVRGHSTVDLAKASRSLAGLIWDNTNTGQYHGVNMSGYTTGSVAWRVESTNGRGIDFHGSFPRSNLFDVYEEYDLVGNGGATENLPNHLGGLTLWNLKRVGPLTVSDYNFWWFCNYCAAVVANPIIVGMHGTETTFNQESLKYEESNGTKISPESLYEAQIEHRLGTKPAWIDAAISEFEALKDEWYLPANNYTETINNLDLNTWGTVSYIGDNGFNWNVNAKGVNGYIDDTKEIYFQKGVTGITSSPIRGGINSFSVECLNLWDLAEERKVELLINGEVVGSTVHKGDDIYTFTVENIGVTDDFVLAIRNASVPDEGEEYRSLAIAFDNISWSRSNTLSVSESENNNVKIYPNPSNLGYFTIKLTEPQTAVIYNLNGREIIKENTLNPGDNHIDISKYSSGIYILSLDNGDGVINNFKLIKR</sequence>
<dbReference type="InterPro" id="IPR026444">
    <property type="entry name" value="Secre_tail"/>
</dbReference>
<evidence type="ECO:0000259" key="4">
    <source>
        <dbReference type="Pfam" id="PF18962"/>
    </source>
</evidence>
<evidence type="ECO:0000259" key="3">
    <source>
        <dbReference type="Pfam" id="PF16315"/>
    </source>
</evidence>
<feature type="domain" description="Rhamnogalacturonase A/B/Epimerase-like pectate lyase" evidence="2">
    <location>
        <begin position="68"/>
        <end position="190"/>
    </location>
</feature>
<feature type="domain" description="DUF4955" evidence="3">
    <location>
        <begin position="376"/>
        <end position="522"/>
    </location>
</feature>
<dbReference type="Pfam" id="PF18962">
    <property type="entry name" value="Por_Secre_tail"/>
    <property type="match status" value="1"/>
</dbReference>
<dbReference type="InterPro" id="IPR024535">
    <property type="entry name" value="RHGA/B-epi-like_pectate_lyase"/>
</dbReference>
<organism evidence="5 6">
    <name type="scientific">Formosa sediminum</name>
    <dbReference type="NCBI Taxonomy" id="2594004"/>
    <lineage>
        <taxon>Bacteria</taxon>
        <taxon>Pseudomonadati</taxon>
        <taxon>Bacteroidota</taxon>
        <taxon>Flavobacteriia</taxon>
        <taxon>Flavobacteriales</taxon>
        <taxon>Flavobacteriaceae</taxon>
        <taxon>Formosa</taxon>
    </lineage>
</organism>
<dbReference type="RefSeq" id="WP_143382112.1">
    <property type="nucleotide sequence ID" value="NZ_CP041637.1"/>
</dbReference>
<evidence type="ECO:0000313" key="6">
    <source>
        <dbReference type="Proteomes" id="UP000319209"/>
    </source>
</evidence>
<dbReference type="SUPFAM" id="SSF51126">
    <property type="entry name" value="Pectin lyase-like"/>
    <property type="match status" value="1"/>
</dbReference>
<dbReference type="OrthoDB" id="188639at2"/>
<feature type="domain" description="Secretion system C-terminal sorting" evidence="4">
    <location>
        <begin position="699"/>
        <end position="763"/>
    </location>
</feature>